<accession>A0A0P6IWN7</accession>
<keyword evidence="1" id="KW-0472">Membrane</keyword>
<dbReference type="EMBL" id="GDUN01000433">
    <property type="protein sequence ID" value="JAN95486.1"/>
    <property type="molecule type" value="mRNA"/>
</dbReference>
<feature type="transmembrane region" description="Helical" evidence="1">
    <location>
        <begin position="175"/>
        <end position="193"/>
    </location>
</feature>
<reference evidence="2" key="1">
    <citation type="journal article" date="2016" name="PLoS ONE">
        <title>A Deep Insight into the Sialome of Male and Female Aedes aegypti Mosquitoes.</title>
        <authorList>
            <person name="Ribeiro J.M."/>
            <person name="Martin-Martin I."/>
            <person name="Arca B."/>
            <person name="Calvo E."/>
        </authorList>
    </citation>
    <scope>NUCLEOTIDE SEQUENCE</scope>
    <source>
        <strain evidence="2">Liverpool</strain>
        <tissue evidence="2">Salivary glands</tissue>
    </source>
</reference>
<keyword evidence="1" id="KW-0812">Transmembrane</keyword>
<protein>
    <submittedName>
        <fullName evidence="2">Uncharacterized protein</fullName>
    </submittedName>
</protein>
<proteinExistence type="evidence at transcript level"/>
<evidence type="ECO:0000313" key="2">
    <source>
        <dbReference type="EMBL" id="JAN95486.1"/>
    </source>
</evidence>
<sequence>MEKLVGRNVRNSINLSYGRFYSKQNQKKIHRKSLVAVVSSRLPPGHRPYRQALLAGQPQLLSSSPPPQPPHPSMSCPSVGSCSLLACRFDRSPAIEALLACRARPMVPPLPHSLLFSAHLLACRARPMVPPLPHSLLFSAHLLATFSLLFTLAWATCLKSSDVGRPVPARRGSFVFFRAVVSFLGCARVFFVLDSCF</sequence>
<organism evidence="2">
    <name type="scientific">Aedes aegypti</name>
    <name type="common">Yellowfever mosquito</name>
    <name type="synonym">Culex aegypti</name>
    <dbReference type="NCBI Taxonomy" id="7159"/>
    <lineage>
        <taxon>Eukaryota</taxon>
        <taxon>Metazoa</taxon>
        <taxon>Ecdysozoa</taxon>
        <taxon>Arthropoda</taxon>
        <taxon>Hexapoda</taxon>
        <taxon>Insecta</taxon>
        <taxon>Pterygota</taxon>
        <taxon>Neoptera</taxon>
        <taxon>Endopterygota</taxon>
        <taxon>Diptera</taxon>
        <taxon>Nematocera</taxon>
        <taxon>Culicoidea</taxon>
        <taxon>Culicidae</taxon>
        <taxon>Culicinae</taxon>
        <taxon>Aedini</taxon>
        <taxon>Aedes</taxon>
        <taxon>Stegomyia</taxon>
    </lineage>
</organism>
<name>A0A0P6IWN7_AEDAE</name>
<dbReference type="AlphaFoldDB" id="A0A0P6IWN7"/>
<feature type="transmembrane region" description="Helical" evidence="1">
    <location>
        <begin position="136"/>
        <end position="155"/>
    </location>
</feature>
<evidence type="ECO:0000256" key="1">
    <source>
        <dbReference type="SAM" id="Phobius"/>
    </source>
</evidence>
<keyword evidence="1" id="KW-1133">Transmembrane helix</keyword>